<dbReference type="InterPro" id="IPR050259">
    <property type="entry name" value="SDR"/>
</dbReference>
<dbReference type="PANTHER" id="PTHR42879:SF2">
    <property type="entry name" value="3-OXOACYL-[ACYL-CARRIER-PROTEIN] REDUCTASE FABG"/>
    <property type="match status" value="1"/>
</dbReference>
<dbReference type="Gene3D" id="3.40.50.720">
    <property type="entry name" value="NAD(P)-binding Rossmann-like Domain"/>
    <property type="match status" value="1"/>
</dbReference>
<protein>
    <submittedName>
        <fullName evidence="3">SDR family oxidoreductase</fullName>
        <ecNumber evidence="3">1.-.-.-</ecNumber>
    </submittedName>
</protein>
<keyword evidence="4" id="KW-1185">Reference proteome</keyword>
<reference evidence="3 4" key="1">
    <citation type="submission" date="2024-06" db="EMBL/GenBank/DDBJ databases">
        <authorList>
            <person name="Kaempfer P."/>
            <person name="Viver T."/>
        </authorList>
    </citation>
    <scope>NUCLEOTIDE SEQUENCE [LARGE SCALE GENOMIC DNA]</scope>
    <source>
        <strain evidence="3 4">ST-119</strain>
    </source>
</reference>
<dbReference type="Pfam" id="PF00106">
    <property type="entry name" value="adh_short"/>
    <property type="match status" value="1"/>
</dbReference>
<dbReference type="RefSeq" id="WP_408085612.1">
    <property type="nucleotide sequence ID" value="NZ_JBELPZ010000015.1"/>
</dbReference>
<dbReference type="GO" id="GO:0016491">
    <property type="term" value="F:oxidoreductase activity"/>
    <property type="evidence" value="ECO:0007669"/>
    <property type="project" value="UniProtKB-KW"/>
</dbReference>
<dbReference type="PRINTS" id="PR00081">
    <property type="entry name" value="GDHRDH"/>
</dbReference>
<accession>A0ABW8YYC8</accession>
<dbReference type="EC" id="1.-.-.-" evidence="3"/>
<evidence type="ECO:0000256" key="1">
    <source>
        <dbReference type="ARBA" id="ARBA00006484"/>
    </source>
</evidence>
<dbReference type="EMBL" id="JBELPZ010000015">
    <property type="protein sequence ID" value="MFL9845331.1"/>
    <property type="molecule type" value="Genomic_DNA"/>
</dbReference>
<dbReference type="PROSITE" id="PS00061">
    <property type="entry name" value="ADH_SHORT"/>
    <property type="match status" value="1"/>
</dbReference>
<dbReference type="InterPro" id="IPR036291">
    <property type="entry name" value="NAD(P)-bd_dom_sf"/>
</dbReference>
<dbReference type="CDD" id="cd05233">
    <property type="entry name" value="SDR_c"/>
    <property type="match status" value="1"/>
</dbReference>
<evidence type="ECO:0000256" key="2">
    <source>
        <dbReference type="RuleBase" id="RU000363"/>
    </source>
</evidence>
<keyword evidence="3" id="KW-0560">Oxidoreductase</keyword>
<dbReference type="PRINTS" id="PR00080">
    <property type="entry name" value="SDRFAMILY"/>
</dbReference>
<dbReference type="PANTHER" id="PTHR42879">
    <property type="entry name" value="3-OXOACYL-(ACYL-CARRIER-PROTEIN) REDUCTASE"/>
    <property type="match status" value="1"/>
</dbReference>
<organism evidence="3 4">
    <name type="scientific">Flavobacterium rhizosphaerae</name>
    <dbReference type="NCBI Taxonomy" id="3163298"/>
    <lineage>
        <taxon>Bacteria</taxon>
        <taxon>Pseudomonadati</taxon>
        <taxon>Bacteroidota</taxon>
        <taxon>Flavobacteriia</taxon>
        <taxon>Flavobacteriales</taxon>
        <taxon>Flavobacteriaceae</taxon>
        <taxon>Flavobacterium</taxon>
    </lineage>
</organism>
<dbReference type="InterPro" id="IPR020904">
    <property type="entry name" value="Sc_DH/Rdtase_CS"/>
</dbReference>
<gene>
    <name evidence="3" type="ORF">ABS766_12965</name>
</gene>
<sequence>MNKTMELPDNFMPQPVAGKKVLVTGGTTGIGRAIVLLLASQGADVVFFGHEQHHLNDALVDIYKIAKGKVFGYVADVSDEKDIHYILQQADEKLGGLDILINNAAIGFSNVTDGSYKDIQKVVNINLLAYMAFCAGAIERMQVKGSGHIVNIGSMSAEVREATGSVYVATKSGIQGFSVAMRKQVNPMGIKVSLIEPGAVDTDLQQKPTPAKLEDIESGEMLMADDIASAVLYCLCQPSRCDVVEIKIKPHNQLI</sequence>
<name>A0ABW8YYC8_9FLAO</name>
<proteinExistence type="inferred from homology"/>
<dbReference type="SUPFAM" id="SSF51735">
    <property type="entry name" value="NAD(P)-binding Rossmann-fold domains"/>
    <property type="match status" value="1"/>
</dbReference>
<comment type="caution">
    <text evidence="3">The sequence shown here is derived from an EMBL/GenBank/DDBJ whole genome shotgun (WGS) entry which is preliminary data.</text>
</comment>
<dbReference type="Proteomes" id="UP001629156">
    <property type="component" value="Unassembled WGS sequence"/>
</dbReference>
<evidence type="ECO:0000313" key="4">
    <source>
        <dbReference type="Proteomes" id="UP001629156"/>
    </source>
</evidence>
<evidence type="ECO:0000313" key="3">
    <source>
        <dbReference type="EMBL" id="MFL9845331.1"/>
    </source>
</evidence>
<comment type="similarity">
    <text evidence="1 2">Belongs to the short-chain dehydrogenases/reductases (SDR) family.</text>
</comment>
<dbReference type="InterPro" id="IPR002347">
    <property type="entry name" value="SDR_fam"/>
</dbReference>